<protein>
    <submittedName>
        <fullName evidence="2 3">Uncharacterized protein</fullName>
    </submittedName>
</protein>
<evidence type="ECO:0000313" key="2">
    <source>
        <dbReference type="EMBL" id="EKX48241.1"/>
    </source>
</evidence>
<dbReference type="KEGG" id="gtt:GUITHDRAFT_151835"/>
<reference evidence="3" key="3">
    <citation type="submission" date="2016-03" db="UniProtKB">
        <authorList>
            <consortium name="EnsemblProtists"/>
        </authorList>
    </citation>
    <scope>IDENTIFICATION</scope>
</reference>
<name>L1JIB6_GUITC</name>
<dbReference type="EnsemblProtists" id="EKX48241">
    <property type="protein sequence ID" value="EKX48241"/>
    <property type="gene ID" value="GUITHDRAFT_151835"/>
</dbReference>
<feature type="compositionally biased region" description="Basic and acidic residues" evidence="1">
    <location>
        <begin position="11"/>
        <end position="48"/>
    </location>
</feature>
<reference evidence="4" key="2">
    <citation type="submission" date="2012-11" db="EMBL/GenBank/DDBJ databases">
        <authorList>
            <person name="Kuo A."/>
            <person name="Curtis B.A."/>
            <person name="Tanifuji G."/>
            <person name="Burki F."/>
            <person name="Gruber A."/>
            <person name="Irimia M."/>
            <person name="Maruyama S."/>
            <person name="Arias M.C."/>
            <person name="Ball S.G."/>
            <person name="Gile G.H."/>
            <person name="Hirakawa Y."/>
            <person name="Hopkins J.F."/>
            <person name="Rensing S.A."/>
            <person name="Schmutz J."/>
            <person name="Symeonidi A."/>
            <person name="Elias M."/>
            <person name="Eveleigh R.J."/>
            <person name="Herman E.K."/>
            <person name="Klute M.J."/>
            <person name="Nakayama T."/>
            <person name="Obornik M."/>
            <person name="Reyes-Prieto A."/>
            <person name="Armbrust E.V."/>
            <person name="Aves S.J."/>
            <person name="Beiko R.G."/>
            <person name="Coutinho P."/>
            <person name="Dacks J.B."/>
            <person name="Durnford D.G."/>
            <person name="Fast N.M."/>
            <person name="Green B.R."/>
            <person name="Grisdale C."/>
            <person name="Hempe F."/>
            <person name="Henrissat B."/>
            <person name="Hoppner M.P."/>
            <person name="Ishida K.-I."/>
            <person name="Kim E."/>
            <person name="Koreny L."/>
            <person name="Kroth P.G."/>
            <person name="Liu Y."/>
            <person name="Malik S.-B."/>
            <person name="Maier U.G."/>
            <person name="McRose D."/>
            <person name="Mock T."/>
            <person name="Neilson J.A."/>
            <person name="Onodera N.T."/>
            <person name="Poole A.M."/>
            <person name="Pritham E.J."/>
            <person name="Richards T.A."/>
            <person name="Rocap G."/>
            <person name="Roy S.W."/>
            <person name="Sarai C."/>
            <person name="Schaack S."/>
            <person name="Shirato S."/>
            <person name="Slamovits C.H."/>
            <person name="Spencer D.F."/>
            <person name="Suzuki S."/>
            <person name="Worden A.Z."/>
            <person name="Zauner S."/>
            <person name="Barry K."/>
            <person name="Bell C."/>
            <person name="Bharti A.K."/>
            <person name="Crow J.A."/>
            <person name="Grimwood J."/>
            <person name="Kramer R."/>
            <person name="Lindquist E."/>
            <person name="Lucas S."/>
            <person name="Salamov A."/>
            <person name="McFadden G.I."/>
            <person name="Lane C.E."/>
            <person name="Keeling P.J."/>
            <person name="Gray M.W."/>
            <person name="Grigoriev I.V."/>
            <person name="Archibald J.M."/>
        </authorList>
    </citation>
    <scope>NUCLEOTIDE SEQUENCE</scope>
    <source>
        <strain evidence="4">CCMP2712</strain>
    </source>
</reference>
<proteinExistence type="predicted"/>
<keyword evidence="4" id="KW-1185">Reference proteome</keyword>
<reference evidence="2 4" key="1">
    <citation type="journal article" date="2012" name="Nature">
        <title>Algal genomes reveal evolutionary mosaicism and the fate of nucleomorphs.</title>
        <authorList>
            <consortium name="DOE Joint Genome Institute"/>
            <person name="Curtis B.A."/>
            <person name="Tanifuji G."/>
            <person name="Burki F."/>
            <person name="Gruber A."/>
            <person name="Irimia M."/>
            <person name="Maruyama S."/>
            <person name="Arias M.C."/>
            <person name="Ball S.G."/>
            <person name="Gile G.H."/>
            <person name="Hirakawa Y."/>
            <person name="Hopkins J.F."/>
            <person name="Kuo A."/>
            <person name="Rensing S.A."/>
            <person name="Schmutz J."/>
            <person name="Symeonidi A."/>
            <person name="Elias M."/>
            <person name="Eveleigh R.J."/>
            <person name="Herman E.K."/>
            <person name="Klute M.J."/>
            <person name="Nakayama T."/>
            <person name="Obornik M."/>
            <person name="Reyes-Prieto A."/>
            <person name="Armbrust E.V."/>
            <person name="Aves S.J."/>
            <person name="Beiko R.G."/>
            <person name="Coutinho P."/>
            <person name="Dacks J.B."/>
            <person name="Durnford D.G."/>
            <person name="Fast N.M."/>
            <person name="Green B.R."/>
            <person name="Grisdale C.J."/>
            <person name="Hempel F."/>
            <person name="Henrissat B."/>
            <person name="Hoppner M.P."/>
            <person name="Ishida K."/>
            <person name="Kim E."/>
            <person name="Koreny L."/>
            <person name="Kroth P.G."/>
            <person name="Liu Y."/>
            <person name="Malik S.B."/>
            <person name="Maier U.G."/>
            <person name="McRose D."/>
            <person name="Mock T."/>
            <person name="Neilson J.A."/>
            <person name="Onodera N.T."/>
            <person name="Poole A.M."/>
            <person name="Pritham E.J."/>
            <person name="Richards T.A."/>
            <person name="Rocap G."/>
            <person name="Roy S.W."/>
            <person name="Sarai C."/>
            <person name="Schaack S."/>
            <person name="Shirato S."/>
            <person name="Slamovits C.H."/>
            <person name="Spencer D.F."/>
            <person name="Suzuki S."/>
            <person name="Worden A.Z."/>
            <person name="Zauner S."/>
            <person name="Barry K."/>
            <person name="Bell C."/>
            <person name="Bharti A.K."/>
            <person name="Crow J.A."/>
            <person name="Grimwood J."/>
            <person name="Kramer R."/>
            <person name="Lindquist E."/>
            <person name="Lucas S."/>
            <person name="Salamov A."/>
            <person name="McFadden G.I."/>
            <person name="Lane C.E."/>
            <person name="Keeling P.J."/>
            <person name="Gray M.W."/>
            <person name="Grigoriev I.V."/>
            <person name="Archibald J.M."/>
        </authorList>
    </citation>
    <scope>NUCLEOTIDE SEQUENCE</scope>
    <source>
        <strain evidence="2 4">CCMP2712</strain>
    </source>
</reference>
<evidence type="ECO:0000256" key="1">
    <source>
        <dbReference type="SAM" id="MobiDB-lite"/>
    </source>
</evidence>
<dbReference type="HOGENOM" id="CLU_1613921_0_0_1"/>
<dbReference type="EMBL" id="JH992986">
    <property type="protein sequence ID" value="EKX48241.1"/>
    <property type="molecule type" value="Genomic_DNA"/>
</dbReference>
<sequence>MHEIQQQVTSRKGEQIEVLPLEKEEEKRGKREDRGKTEEKEKEEKPFQHVEGLQVAEETLEDGGEGARSEATLQAQESMETCDYFYSLEEKRIAASRIESRIAGIASDEDVGASDPQSSDANIVNGSVRGNLGFTVSRVEVKESTAGIANARLLGQRISTRCNKK</sequence>
<feature type="compositionally biased region" description="Polar residues" evidence="1">
    <location>
        <begin position="1"/>
        <end position="10"/>
    </location>
</feature>
<dbReference type="GeneID" id="17305068"/>
<gene>
    <name evidence="2" type="ORF">GUITHDRAFT_151835</name>
</gene>
<dbReference type="AlphaFoldDB" id="L1JIB6"/>
<evidence type="ECO:0000313" key="3">
    <source>
        <dbReference type="EnsemblProtists" id="EKX48241"/>
    </source>
</evidence>
<feature type="region of interest" description="Disordered" evidence="1">
    <location>
        <begin position="1"/>
        <end position="70"/>
    </location>
</feature>
<dbReference type="Proteomes" id="UP000011087">
    <property type="component" value="Unassembled WGS sequence"/>
</dbReference>
<dbReference type="RefSeq" id="XP_005835221.1">
    <property type="nucleotide sequence ID" value="XM_005835164.1"/>
</dbReference>
<evidence type="ECO:0000313" key="4">
    <source>
        <dbReference type="Proteomes" id="UP000011087"/>
    </source>
</evidence>
<accession>L1JIB6</accession>
<organism evidence="2">
    <name type="scientific">Guillardia theta (strain CCMP2712)</name>
    <name type="common">Cryptophyte</name>
    <dbReference type="NCBI Taxonomy" id="905079"/>
    <lineage>
        <taxon>Eukaryota</taxon>
        <taxon>Cryptophyceae</taxon>
        <taxon>Pyrenomonadales</taxon>
        <taxon>Geminigeraceae</taxon>
        <taxon>Guillardia</taxon>
    </lineage>
</organism>
<dbReference type="PaxDb" id="55529-EKX48241"/>